<dbReference type="PIRSF" id="PIRSF000401">
    <property type="entry name" value="RPL11_MTase"/>
    <property type="match status" value="1"/>
</dbReference>
<feature type="binding site" evidence="6">
    <location>
        <position position="168"/>
    </location>
    <ligand>
        <name>S-adenosyl-L-methionine</name>
        <dbReference type="ChEBI" id="CHEBI:59789"/>
    </ligand>
</feature>
<dbReference type="GO" id="GO:0016279">
    <property type="term" value="F:protein-lysine N-methyltransferase activity"/>
    <property type="evidence" value="ECO:0007669"/>
    <property type="project" value="RHEA"/>
</dbReference>
<dbReference type="PANTHER" id="PTHR43648">
    <property type="entry name" value="ELECTRON TRANSFER FLAVOPROTEIN BETA SUBUNIT LYSINE METHYLTRANSFERASE"/>
    <property type="match status" value="1"/>
</dbReference>
<dbReference type="SUPFAM" id="SSF53335">
    <property type="entry name" value="S-adenosyl-L-methionine-dependent methyltransferases"/>
    <property type="match status" value="1"/>
</dbReference>
<evidence type="ECO:0000256" key="1">
    <source>
        <dbReference type="ARBA" id="ARBA00009741"/>
    </source>
</evidence>
<dbReference type="EC" id="2.1.1.-" evidence="6"/>
<evidence type="ECO:0000256" key="4">
    <source>
        <dbReference type="ARBA" id="ARBA00022679"/>
    </source>
</evidence>
<keyword evidence="4 6" id="KW-0808">Transferase</keyword>
<keyword evidence="7" id="KW-0687">Ribonucleoprotein</keyword>
<dbReference type="PATRIC" id="fig|1423744.4.peg.916"/>
<evidence type="ECO:0000256" key="2">
    <source>
        <dbReference type="ARBA" id="ARBA00022490"/>
    </source>
</evidence>
<comment type="catalytic activity">
    <reaction evidence="6">
        <text>L-lysyl-[protein] + 3 S-adenosyl-L-methionine = N(6),N(6),N(6)-trimethyl-L-lysyl-[protein] + 3 S-adenosyl-L-homocysteine + 3 H(+)</text>
        <dbReference type="Rhea" id="RHEA:54192"/>
        <dbReference type="Rhea" id="RHEA-COMP:9752"/>
        <dbReference type="Rhea" id="RHEA-COMP:13826"/>
        <dbReference type="ChEBI" id="CHEBI:15378"/>
        <dbReference type="ChEBI" id="CHEBI:29969"/>
        <dbReference type="ChEBI" id="CHEBI:57856"/>
        <dbReference type="ChEBI" id="CHEBI:59789"/>
        <dbReference type="ChEBI" id="CHEBI:61961"/>
    </reaction>
</comment>
<dbReference type="OrthoDB" id="9785995at2"/>
<protein>
    <recommendedName>
        <fullName evidence="6">Ribosomal protein L11 methyltransferase</fullName>
        <shortName evidence="6">L11 Mtase</shortName>
        <ecNumber evidence="6">2.1.1.-</ecNumber>
    </recommendedName>
</protein>
<dbReference type="Pfam" id="PF06325">
    <property type="entry name" value="PrmA"/>
    <property type="match status" value="1"/>
</dbReference>
<feature type="binding site" evidence="6">
    <location>
        <position position="190"/>
    </location>
    <ligand>
        <name>S-adenosyl-L-methionine</name>
        <dbReference type="ChEBI" id="CHEBI:59789"/>
    </ligand>
</feature>
<keyword evidence="2 6" id="KW-0963">Cytoplasm</keyword>
<evidence type="ECO:0000256" key="3">
    <source>
        <dbReference type="ARBA" id="ARBA00022603"/>
    </source>
</evidence>
<dbReference type="EMBL" id="AYZL01000020">
    <property type="protein sequence ID" value="KRN03779.1"/>
    <property type="molecule type" value="Genomic_DNA"/>
</dbReference>
<keyword evidence="3 6" id="KW-0489">Methyltransferase</keyword>
<dbReference type="PANTHER" id="PTHR43648:SF1">
    <property type="entry name" value="ELECTRON TRANSFER FLAVOPROTEIN BETA SUBUNIT LYSINE METHYLTRANSFERASE"/>
    <property type="match status" value="1"/>
</dbReference>
<dbReference type="GO" id="GO:0005840">
    <property type="term" value="C:ribosome"/>
    <property type="evidence" value="ECO:0007669"/>
    <property type="project" value="UniProtKB-KW"/>
</dbReference>
<dbReference type="GO" id="GO:0005737">
    <property type="term" value="C:cytoplasm"/>
    <property type="evidence" value="ECO:0007669"/>
    <property type="project" value="UniProtKB-SubCell"/>
</dbReference>
<dbReference type="HAMAP" id="MF_00735">
    <property type="entry name" value="Methyltr_PrmA"/>
    <property type="match status" value="1"/>
</dbReference>
<evidence type="ECO:0000256" key="5">
    <source>
        <dbReference type="ARBA" id="ARBA00022691"/>
    </source>
</evidence>
<feature type="binding site" evidence="6">
    <location>
        <position position="255"/>
    </location>
    <ligand>
        <name>S-adenosyl-L-methionine</name>
        <dbReference type="ChEBI" id="CHEBI:59789"/>
    </ligand>
</feature>
<dbReference type="Gene3D" id="3.40.50.150">
    <property type="entry name" value="Vaccinia Virus protein VP39"/>
    <property type="match status" value="1"/>
</dbReference>
<accession>A0A0R2DJZ0</accession>
<evidence type="ECO:0000313" key="8">
    <source>
        <dbReference type="Proteomes" id="UP000051378"/>
    </source>
</evidence>
<comment type="subcellular location">
    <subcellularLocation>
        <location evidence="6">Cytoplasm</location>
    </subcellularLocation>
</comment>
<sequence length="321" mass="35901">MKRGNILNLIELSIQTATDSVEALSAFLMANGALGIQTRDRQDFENKNTPGYGELIVTDDIKDLPESAEVSGYFDEADFDETLPIKTKEKLTELKGYQLNIGSGVIALNRIINQDWENNWKEYYHPVRLSHWFTVVPEWEDYQLASQSEQIIRLDPGMSFGTGTHITTQLALQYLEKTMVKENARVLDLGTGSGILAIAAHKMGAKQVIGTDIDAHALTFAEENIKLNRLESQITLQESDLLEQVSGECDIIIANILAEILMELVPNLAEHLDDNGVVILSGIDQAQRDKLVAKLTAYNFEVVSEMHQKTWVSLLVKKQEV</sequence>
<dbReference type="InterPro" id="IPR029063">
    <property type="entry name" value="SAM-dependent_MTases_sf"/>
</dbReference>
<comment type="similarity">
    <text evidence="1 6">Belongs to the methyltransferase superfamily. PrmA family.</text>
</comment>
<evidence type="ECO:0000256" key="6">
    <source>
        <dbReference type="HAMAP-Rule" id="MF_00735"/>
    </source>
</evidence>
<name>A0A0R2DJZ0_9LACO</name>
<dbReference type="NCBIfam" id="TIGR00406">
    <property type="entry name" value="prmA"/>
    <property type="match status" value="1"/>
</dbReference>
<feature type="binding site" evidence="6">
    <location>
        <position position="212"/>
    </location>
    <ligand>
        <name>S-adenosyl-L-methionine</name>
        <dbReference type="ChEBI" id="CHEBI:59789"/>
    </ligand>
</feature>
<dbReference type="AlphaFoldDB" id="A0A0R2DJZ0"/>
<organism evidence="7 8">
    <name type="scientific">Holzapfeliella floricola DSM 23037 = JCM 16512</name>
    <dbReference type="NCBI Taxonomy" id="1423744"/>
    <lineage>
        <taxon>Bacteria</taxon>
        <taxon>Bacillati</taxon>
        <taxon>Bacillota</taxon>
        <taxon>Bacilli</taxon>
        <taxon>Lactobacillales</taxon>
        <taxon>Lactobacillaceae</taxon>
        <taxon>Holzapfeliella</taxon>
    </lineage>
</organism>
<evidence type="ECO:0000313" key="7">
    <source>
        <dbReference type="EMBL" id="KRN03779.1"/>
    </source>
</evidence>
<keyword evidence="5 6" id="KW-0949">S-adenosyl-L-methionine</keyword>
<proteinExistence type="inferred from homology"/>
<comment type="caution">
    <text evidence="7">The sequence shown here is derived from an EMBL/GenBank/DDBJ whole genome shotgun (WGS) entry which is preliminary data.</text>
</comment>
<keyword evidence="7" id="KW-0689">Ribosomal protein</keyword>
<dbReference type="CDD" id="cd02440">
    <property type="entry name" value="AdoMet_MTases"/>
    <property type="match status" value="1"/>
</dbReference>
<dbReference type="GO" id="GO:0032259">
    <property type="term" value="P:methylation"/>
    <property type="evidence" value="ECO:0007669"/>
    <property type="project" value="UniProtKB-KW"/>
</dbReference>
<dbReference type="InterPro" id="IPR004498">
    <property type="entry name" value="Ribosomal_PrmA_MeTrfase"/>
</dbReference>
<dbReference type="InterPro" id="IPR050078">
    <property type="entry name" value="Ribosomal_L11_MeTrfase_PrmA"/>
</dbReference>
<keyword evidence="8" id="KW-1185">Reference proteome</keyword>
<dbReference type="STRING" id="1423744.FC86_GL000891"/>
<gene>
    <name evidence="6" type="primary">prmA</name>
    <name evidence="7" type="ORF">FC86_GL000891</name>
</gene>
<reference evidence="7 8" key="1">
    <citation type="journal article" date="2015" name="Genome Announc.">
        <title>Expanding the biotechnology potential of lactobacilli through comparative genomics of 213 strains and associated genera.</title>
        <authorList>
            <person name="Sun Z."/>
            <person name="Harris H.M."/>
            <person name="McCann A."/>
            <person name="Guo C."/>
            <person name="Argimon S."/>
            <person name="Zhang W."/>
            <person name="Yang X."/>
            <person name="Jeffery I.B."/>
            <person name="Cooney J.C."/>
            <person name="Kagawa T.F."/>
            <person name="Liu W."/>
            <person name="Song Y."/>
            <person name="Salvetti E."/>
            <person name="Wrobel A."/>
            <person name="Rasinkangas P."/>
            <person name="Parkhill J."/>
            <person name="Rea M.C."/>
            <person name="O'Sullivan O."/>
            <person name="Ritari J."/>
            <person name="Douillard F.P."/>
            <person name="Paul Ross R."/>
            <person name="Yang R."/>
            <person name="Briner A.E."/>
            <person name="Felis G.E."/>
            <person name="de Vos W.M."/>
            <person name="Barrangou R."/>
            <person name="Klaenhammer T.R."/>
            <person name="Caufield P.W."/>
            <person name="Cui Y."/>
            <person name="Zhang H."/>
            <person name="O'Toole P.W."/>
        </authorList>
    </citation>
    <scope>NUCLEOTIDE SEQUENCE [LARGE SCALE GENOMIC DNA]</scope>
    <source>
        <strain evidence="7 8">DSM 23037</strain>
    </source>
</reference>
<comment type="function">
    <text evidence="6">Methylates ribosomal protein L11.</text>
</comment>
<dbReference type="Proteomes" id="UP000051378">
    <property type="component" value="Unassembled WGS sequence"/>
</dbReference>